<dbReference type="Proteomes" id="UP000015559">
    <property type="component" value="Chromosome"/>
</dbReference>
<proteinExistence type="predicted"/>
<dbReference type="AlphaFoldDB" id="S6AJ47"/>
<dbReference type="STRING" id="1163617.SCD_n00737"/>
<dbReference type="RefSeq" id="WP_009206475.1">
    <property type="nucleotide sequence ID" value="NC_022357.1"/>
</dbReference>
<keyword evidence="3" id="KW-1185">Reference proteome</keyword>
<name>S6AJ47_SULDS</name>
<dbReference type="InterPro" id="IPR011604">
    <property type="entry name" value="PDDEXK-like_dom_sf"/>
</dbReference>
<dbReference type="Gene3D" id="3.90.320.10">
    <property type="match status" value="1"/>
</dbReference>
<evidence type="ECO:0000313" key="3">
    <source>
        <dbReference type="Proteomes" id="UP000015559"/>
    </source>
</evidence>
<dbReference type="HOGENOM" id="CLU_012191_0_0_4"/>
<dbReference type="SUPFAM" id="SSF52540">
    <property type="entry name" value="P-loop containing nucleoside triphosphate hydrolases"/>
    <property type="match status" value="1"/>
</dbReference>
<dbReference type="EMBL" id="AP013066">
    <property type="protein sequence ID" value="BAN34579.1"/>
    <property type="molecule type" value="Genomic_DNA"/>
</dbReference>
<dbReference type="InterPro" id="IPR027417">
    <property type="entry name" value="P-loop_NTPase"/>
</dbReference>
<reference evidence="2 3" key="1">
    <citation type="journal article" date="2012" name="Appl. Environ. Microbiol.">
        <title>Draft genome sequence of a psychrotolerant sulfur-oxidizing bacterium, Sulfuricella denitrificans skB26, and proteomic insights into cold adaptation.</title>
        <authorList>
            <person name="Watanabe T."/>
            <person name="Kojima H."/>
            <person name="Fukui M."/>
        </authorList>
    </citation>
    <scope>NUCLEOTIDE SEQUENCE [LARGE SCALE GENOMIC DNA]</scope>
    <source>
        <strain evidence="3">skB26</strain>
    </source>
</reference>
<accession>S6AJ47</accession>
<gene>
    <name evidence="2" type="ORF">SCD_n00737</name>
</gene>
<dbReference type="KEGG" id="sdr:SCD_n00737"/>
<sequence>MRKFPADTVSALNLVRIAARDIVALEQEQLPRLTGLVILLPNFHAVDLMGEALCESAGASSLLLPRMITLTEWAEGAVLGREILPDSCRAALLYQALRERKWFADADLWHVSRELLSLFDDMARQGTGLPASYPEFVALLEQAYRTRAGEPLQFEARLVHELWYAMNLSGDGRVDSVTAYHLRLAGLADNASSPLYAVGLSGLTPMEQDFFRRYGERQRVHLYGCGGEDPADDLSQLVQAALAPMEVLNKSNAPSPAREEGANAKGACYDLRERATEFRQRCPASPLSGRLELLEAHSLEQEAQAVDSQIREWLLAGKSAIAVIAQDRLVARRARALLERGQILVADETGWTLSTVAASAVVMRWLDAMASRFHHLDLLDLLKSPLIFADWEGGARKHAVYGLEQLVRRHSVISGLHHYRGLAQREGAEDVLTLLARLDQAQARFGARKRGLAAWLASLLESLEVLGLRQGLAQDLAGEQLLRLLERLQKELGQDQGLFTLSEWRRWLDSQLEAATFRDTGITSPVVFTHLGAARLRRFDGVIVAGGDAAHFPGRGKESAFFNQSVRAQLGLPTFEQDLRQMEQDFTSLLADCGTLLITWQGRKNAEPNLASPWVDRLEVFHQLAYGEDLPRRAAEILGEAADILPPLPATARPTLPPELVPVALSASGYNSLMACPYQFYARHALHLNELDEVQQALEKKDYGEHVHAILHHFHQHYPAISGCDRAEMELALRDISREEFRQALESDYLARAWALRWDMRIPAYLEWQAGREQEGWRWHDGELWRTRELELEGGRSLTLKGRIDRVDTRTDDGEAAYAVLDYKTQSRPGLQKKLETPGEDVQLPVYALLLEESVVEAAFVPVDDEGVKTVEQEDIYALSKATGQRLSELFNALYQGASLPAQGSEQACAYCEMSGLCRKDYHDGQ</sequence>
<dbReference type="Pfam" id="PF12705">
    <property type="entry name" value="PDDEXK_1"/>
    <property type="match status" value="1"/>
</dbReference>
<dbReference type="OrthoDB" id="9761147at2"/>
<dbReference type="eggNOG" id="COG3893">
    <property type="taxonomic scope" value="Bacteria"/>
</dbReference>
<evidence type="ECO:0000313" key="2">
    <source>
        <dbReference type="EMBL" id="BAN34579.1"/>
    </source>
</evidence>
<evidence type="ECO:0000259" key="1">
    <source>
        <dbReference type="Pfam" id="PF12705"/>
    </source>
</evidence>
<dbReference type="InterPro" id="IPR038726">
    <property type="entry name" value="PDDEXK_AddAB-type"/>
</dbReference>
<organism evidence="2 3">
    <name type="scientific">Sulfuricella denitrificans (strain DSM 22764 / NBRC 105220 / skB26)</name>
    <dbReference type="NCBI Taxonomy" id="1163617"/>
    <lineage>
        <taxon>Bacteria</taxon>
        <taxon>Pseudomonadati</taxon>
        <taxon>Pseudomonadota</taxon>
        <taxon>Betaproteobacteria</taxon>
        <taxon>Nitrosomonadales</taxon>
        <taxon>Sulfuricellaceae</taxon>
        <taxon>Sulfuricella</taxon>
    </lineage>
</organism>
<feature type="domain" description="PD-(D/E)XK endonuclease-like" evidence="1">
    <location>
        <begin position="665"/>
        <end position="919"/>
    </location>
</feature>
<dbReference type="eggNOG" id="COG2887">
    <property type="taxonomic scope" value="Bacteria"/>
</dbReference>
<protein>
    <recommendedName>
        <fullName evidence="1">PD-(D/E)XK endonuclease-like domain-containing protein</fullName>
    </recommendedName>
</protein>